<evidence type="ECO:0008006" key="3">
    <source>
        <dbReference type="Google" id="ProtNLM"/>
    </source>
</evidence>
<gene>
    <name evidence="1" type="ORF">Stube_66200</name>
</gene>
<proteinExistence type="predicted"/>
<dbReference type="OrthoDB" id="3175656at2"/>
<keyword evidence="2" id="KW-1185">Reference proteome</keyword>
<reference evidence="1 2" key="1">
    <citation type="submission" date="2019-12" db="EMBL/GenBank/DDBJ databases">
        <title>Whole genome shotgun sequence of Streptomyces tubercidicus NBRC 13090.</title>
        <authorList>
            <person name="Ichikawa N."/>
            <person name="Kimura A."/>
            <person name="Kitahashi Y."/>
            <person name="Komaki H."/>
            <person name="Tamura T."/>
        </authorList>
    </citation>
    <scope>NUCLEOTIDE SEQUENCE [LARGE SCALE GENOMIC DNA]</scope>
    <source>
        <strain evidence="1 2">NBRC 13090</strain>
    </source>
</reference>
<dbReference type="GeneID" id="96287676"/>
<comment type="caution">
    <text evidence="1">The sequence shown here is derived from an EMBL/GenBank/DDBJ whole genome shotgun (WGS) entry which is preliminary data.</text>
</comment>
<protein>
    <recommendedName>
        <fullName evidence="3">Alcohol dehydrogenase-like C-terminal domain-containing protein</fullName>
    </recommendedName>
</protein>
<dbReference type="Gene3D" id="3.40.50.720">
    <property type="entry name" value="NAD(P)-binding Rossmann-like Domain"/>
    <property type="match status" value="1"/>
</dbReference>
<accession>A0A640V2N6</accession>
<dbReference type="Gene3D" id="3.90.180.10">
    <property type="entry name" value="Medium-chain alcohol dehydrogenases, catalytic domain"/>
    <property type="match status" value="1"/>
</dbReference>
<evidence type="ECO:0000313" key="2">
    <source>
        <dbReference type="Proteomes" id="UP000431826"/>
    </source>
</evidence>
<name>A0A640V2N6_9ACTN</name>
<dbReference type="EMBL" id="BLIR01000003">
    <property type="protein sequence ID" value="GFE41947.1"/>
    <property type="molecule type" value="Genomic_DNA"/>
</dbReference>
<organism evidence="1 2">
    <name type="scientific">Streptomyces tubercidicus</name>
    <dbReference type="NCBI Taxonomy" id="47759"/>
    <lineage>
        <taxon>Bacteria</taxon>
        <taxon>Bacillati</taxon>
        <taxon>Actinomycetota</taxon>
        <taxon>Actinomycetes</taxon>
        <taxon>Kitasatosporales</taxon>
        <taxon>Streptomycetaceae</taxon>
        <taxon>Streptomyces</taxon>
    </lineage>
</organism>
<sequence length="103" mass="11180">MVNLALSADRLIEVSRVVRRGGRLMNATYPAPEPGTYARDDLAMGAIYSAARPGDLDELAARANDGSLPAAIGRRYRLADGPRAYLEFVQEHTRGKLIVAMHA</sequence>
<dbReference type="Proteomes" id="UP000431826">
    <property type="component" value="Unassembled WGS sequence"/>
</dbReference>
<dbReference type="RefSeq" id="WP_159749035.1">
    <property type="nucleotide sequence ID" value="NZ_BLIR01000003.1"/>
</dbReference>
<dbReference type="AlphaFoldDB" id="A0A640V2N6"/>
<evidence type="ECO:0000313" key="1">
    <source>
        <dbReference type="EMBL" id="GFE41947.1"/>
    </source>
</evidence>